<keyword evidence="1" id="KW-1133">Transmembrane helix</keyword>
<sequence>TSLGVWVLLFLGVLLVLTYLLKKEYWKDVKYGIWRPRD</sequence>
<protein>
    <submittedName>
        <fullName evidence="2">Uncharacterized protein</fullName>
    </submittedName>
</protein>
<keyword evidence="1" id="KW-0472">Membrane</keyword>
<evidence type="ECO:0000256" key="1">
    <source>
        <dbReference type="SAM" id="Phobius"/>
    </source>
</evidence>
<evidence type="ECO:0000313" key="2">
    <source>
        <dbReference type="EMBL" id="SVC87886.1"/>
    </source>
</evidence>
<keyword evidence="1" id="KW-0812">Transmembrane</keyword>
<dbReference type="Gene3D" id="1.20.5.100">
    <property type="entry name" value="Cytochrome c1, transmembrane anchor, C-terminal"/>
    <property type="match status" value="1"/>
</dbReference>
<dbReference type="AlphaFoldDB" id="A0A382QQZ5"/>
<feature type="non-terminal residue" evidence="2">
    <location>
        <position position="1"/>
    </location>
</feature>
<gene>
    <name evidence="2" type="ORF">METZ01_LOCUS340740</name>
</gene>
<accession>A0A382QQZ5</accession>
<proteinExistence type="predicted"/>
<dbReference type="EMBL" id="UINC01116267">
    <property type="protein sequence ID" value="SVC87886.1"/>
    <property type="molecule type" value="Genomic_DNA"/>
</dbReference>
<name>A0A382QQZ5_9ZZZZ</name>
<organism evidence="2">
    <name type="scientific">marine metagenome</name>
    <dbReference type="NCBI Taxonomy" id="408172"/>
    <lineage>
        <taxon>unclassified sequences</taxon>
        <taxon>metagenomes</taxon>
        <taxon>ecological metagenomes</taxon>
    </lineage>
</organism>
<reference evidence="2" key="1">
    <citation type="submission" date="2018-05" db="EMBL/GenBank/DDBJ databases">
        <authorList>
            <person name="Lanie J.A."/>
            <person name="Ng W.-L."/>
            <person name="Kazmierczak K.M."/>
            <person name="Andrzejewski T.M."/>
            <person name="Davidsen T.M."/>
            <person name="Wayne K.J."/>
            <person name="Tettelin H."/>
            <person name="Glass J.I."/>
            <person name="Rusch D."/>
            <person name="Podicherti R."/>
            <person name="Tsui H.-C.T."/>
            <person name="Winkler M.E."/>
        </authorList>
    </citation>
    <scope>NUCLEOTIDE SEQUENCE</scope>
</reference>
<feature type="transmembrane region" description="Helical" evidence="1">
    <location>
        <begin position="6"/>
        <end position="21"/>
    </location>
</feature>